<evidence type="ECO:0000256" key="4">
    <source>
        <dbReference type="ARBA" id="ARBA00023004"/>
    </source>
</evidence>
<organism evidence="7 8">
    <name type="scientific">Exophiala oligosperma</name>
    <dbReference type="NCBI Taxonomy" id="215243"/>
    <lineage>
        <taxon>Eukaryota</taxon>
        <taxon>Fungi</taxon>
        <taxon>Dikarya</taxon>
        <taxon>Ascomycota</taxon>
        <taxon>Pezizomycotina</taxon>
        <taxon>Eurotiomycetes</taxon>
        <taxon>Chaetothyriomycetidae</taxon>
        <taxon>Chaetothyriales</taxon>
        <taxon>Herpotrichiellaceae</taxon>
        <taxon>Exophiala</taxon>
    </lineage>
</organism>
<feature type="compositionally biased region" description="Basic and acidic residues" evidence="6">
    <location>
        <begin position="1"/>
        <end position="10"/>
    </location>
</feature>
<feature type="binding site" evidence="5">
    <location>
        <position position="316"/>
    </location>
    <ligand>
        <name>Fe cation</name>
        <dbReference type="ChEBI" id="CHEBI:24875"/>
        <note>catalytic</note>
    </ligand>
</feature>
<dbReference type="GeneID" id="27358564"/>
<dbReference type="Proteomes" id="UP000053342">
    <property type="component" value="Unassembled WGS sequence"/>
</dbReference>
<dbReference type="InterPro" id="IPR004294">
    <property type="entry name" value="Carotenoid_Oase"/>
</dbReference>
<dbReference type="GO" id="GO:0010436">
    <property type="term" value="F:carotenoid dioxygenase activity"/>
    <property type="evidence" value="ECO:0007669"/>
    <property type="project" value="TreeGrafter"/>
</dbReference>
<evidence type="ECO:0000256" key="1">
    <source>
        <dbReference type="ARBA" id="ARBA00006787"/>
    </source>
</evidence>
<dbReference type="PROSITE" id="PS51257">
    <property type="entry name" value="PROKAR_LIPOPROTEIN"/>
    <property type="match status" value="1"/>
</dbReference>
<dbReference type="OrthoDB" id="1069523at2759"/>
<feature type="binding site" evidence="5">
    <location>
        <position position="251"/>
    </location>
    <ligand>
        <name>Fe cation</name>
        <dbReference type="ChEBI" id="CHEBI:24875"/>
        <note>catalytic</note>
    </ligand>
</feature>
<dbReference type="HOGENOM" id="CLU_016472_6_2_1"/>
<feature type="binding site" evidence="5">
    <location>
        <position position="200"/>
    </location>
    <ligand>
        <name>Fe cation</name>
        <dbReference type="ChEBI" id="CHEBI:24875"/>
        <note>catalytic</note>
    </ligand>
</feature>
<evidence type="ECO:0000256" key="3">
    <source>
        <dbReference type="ARBA" id="ARBA00023002"/>
    </source>
</evidence>
<evidence type="ECO:0000256" key="6">
    <source>
        <dbReference type="SAM" id="MobiDB-lite"/>
    </source>
</evidence>
<comment type="similarity">
    <text evidence="1">Belongs to the carotenoid oxygenase family.</text>
</comment>
<evidence type="ECO:0008006" key="9">
    <source>
        <dbReference type="Google" id="ProtNLM"/>
    </source>
</evidence>
<feature type="binding site" evidence="5">
    <location>
        <position position="511"/>
    </location>
    <ligand>
        <name>Fe cation</name>
        <dbReference type="ChEBI" id="CHEBI:24875"/>
        <note>catalytic</note>
    </ligand>
</feature>
<evidence type="ECO:0000313" key="8">
    <source>
        <dbReference type="Proteomes" id="UP000053342"/>
    </source>
</evidence>
<dbReference type="GO" id="GO:0016121">
    <property type="term" value="P:carotene catabolic process"/>
    <property type="evidence" value="ECO:0007669"/>
    <property type="project" value="TreeGrafter"/>
</dbReference>
<comment type="cofactor">
    <cofactor evidence="5">
        <name>Fe(2+)</name>
        <dbReference type="ChEBI" id="CHEBI:29033"/>
    </cofactor>
    <text evidence="5">Binds 1 Fe(2+) ion per subunit.</text>
</comment>
<proteinExistence type="inferred from homology"/>
<evidence type="ECO:0000256" key="2">
    <source>
        <dbReference type="ARBA" id="ARBA00022723"/>
    </source>
</evidence>
<keyword evidence="4 5" id="KW-0408">Iron</keyword>
<keyword evidence="8" id="KW-1185">Reference proteome</keyword>
<sequence>MAGHFKEALKPKGLNGSTGGSTGCSNHQDEWPPAPAHFSLEDPQVAGFHRPTRFEGDIGNLEVFGEIPKGINGTFYRVMPEPQFPSFTGNDVWFNGDGNISAFRISNGHVDFKQRYVRTEKFVREAKARRALLGKYRNRYTDLVDFKVRSTANTNIVFWNGKLLALKEDSPPYAMDPDTLETLGLYDFDGQLPCLTFTAHPKFDPVSREMVCFGYEAQGDATNDICYYTFDKDGKLGELVWLVSPICGMIHDFAVTENYVLFPIISLTCDLERLKNGGEHWQWDYSIPMYIGVLPRRQAKGSDVKWFRAPPGFAGHTANAFEEHGKIHLHMTYAPDNVFFWWPDKNGKGPRPGETESLLCKFEIDYRSDNLELGMPEYFIKEEETEFPRIDDRLAMARHSRIFVCVMDKTAGTDFPFILPRMGAGYPLFNGLASFDVDTKEYKKYFAGPRKFCQECVFVPRSPNALEGDGYLIALLNNYDEMCSEMVIMDTRTMAQIALIKLPVRLRAGLHGNWVDSSDIDGHPQAIPVAE</sequence>
<dbReference type="PANTHER" id="PTHR10543">
    <property type="entry name" value="BETA-CAROTENE DIOXYGENASE"/>
    <property type="match status" value="1"/>
</dbReference>
<dbReference type="PANTHER" id="PTHR10543:SF89">
    <property type="entry name" value="CAROTENOID 9,10(9',10')-CLEAVAGE DIOXYGENASE 1"/>
    <property type="match status" value="1"/>
</dbReference>
<protein>
    <recommendedName>
        <fullName evidence="9">Lignostilbene-alpha,beta-dioxygenase isozyme III</fullName>
    </recommendedName>
</protein>
<gene>
    <name evidence="7" type="ORF">PV06_06490</name>
</gene>
<reference evidence="7 8" key="1">
    <citation type="submission" date="2015-01" db="EMBL/GenBank/DDBJ databases">
        <title>The Genome Sequence of Exophiala oligosperma CBS72588.</title>
        <authorList>
            <consortium name="The Broad Institute Genomics Platform"/>
            <person name="Cuomo C."/>
            <person name="de Hoog S."/>
            <person name="Gorbushina A."/>
            <person name="Stielow B."/>
            <person name="Teixiera M."/>
            <person name="Abouelleil A."/>
            <person name="Chapman S.B."/>
            <person name="Priest M."/>
            <person name="Young S.K."/>
            <person name="Wortman J."/>
            <person name="Nusbaum C."/>
            <person name="Birren B."/>
        </authorList>
    </citation>
    <scope>NUCLEOTIDE SEQUENCE [LARGE SCALE GENOMIC DNA]</scope>
    <source>
        <strain evidence="7 8">CBS 72588</strain>
    </source>
</reference>
<keyword evidence="2 5" id="KW-0479">Metal-binding</keyword>
<evidence type="ECO:0000313" key="7">
    <source>
        <dbReference type="EMBL" id="KIW40877.1"/>
    </source>
</evidence>
<dbReference type="VEuPathDB" id="FungiDB:PV06_06490"/>
<dbReference type="STRING" id="215243.A0A0D2BTU4"/>
<dbReference type="Pfam" id="PF03055">
    <property type="entry name" value="RPE65"/>
    <property type="match status" value="1"/>
</dbReference>
<evidence type="ECO:0000256" key="5">
    <source>
        <dbReference type="PIRSR" id="PIRSR604294-1"/>
    </source>
</evidence>
<name>A0A0D2BTU4_9EURO</name>
<dbReference type="EMBL" id="KN847337">
    <property type="protein sequence ID" value="KIW40877.1"/>
    <property type="molecule type" value="Genomic_DNA"/>
</dbReference>
<dbReference type="GO" id="GO:0046872">
    <property type="term" value="F:metal ion binding"/>
    <property type="evidence" value="ECO:0007669"/>
    <property type="project" value="UniProtKB-KW"/>
</dbReference>
<dbReference type="AlphaFoldDB" id="A0A0D2BTU4"/>
<dbReference type="RefSeq" id="XP_016261093.1">
    <property type="nucleotide sequence ID" value="XM_016407613.1"/>
</dbReference>
<feature type="region of interest" description="Disordered" evidence="6">
    <location>
        <begin position="1"/>
        <end position="40"/>
    </location>
</feature>
<accession>A0A0D2BTU4</accession>
<keyword evidence="3" id="KW-0560">Oxidoreductase</keyword>